<organism evidence="13 14">
    <name type="scientific">Helicobacter canis NCTC 12740</name>
    <dbReference type="NCBI Taxonomy" id="1357399"/>
    <lineage>
        <taxon>Bacteria</taxon>
        <taxon>Pseudomonadati</taxon>
        <taxon>Campylobacterota</taxon>
        <taxon>Epsilonproteobacteria</taxon>
        <taxon>Campylobacterales</taxon>
        <taxon>Helicobacteraceae</taxon>
        <taxon>Helicobacter</taxon>
    </lineage>
</organism>
<comment type="function">
    <text evidence="10">Catalyzes the attachment of tyrosine to tRNA(Tyr) in a two-step reaction: tyrosine is first activated by ATP to form Tyr-AMP and then transferred to the acceptor end of tRNA(Tyr).</text>
</comment>
<dbReference type="EMBL" id="AZJJ01000002">
    <property type="protein sequence ID" value="ETD26718.1"/>
    <property type="molecule type" value="Genomic_DNA"/>
</dbReference>
<evidence type="ECO:0000256" key="3">
    <source>
        <dbReference type="ARBA" id="ARBA00022598"/>
    </source>
</evidence>
<keyword evidence="7 10" id="KW-0648">Protein biosynthesis</keyword>
<dbReference type="InterPro" id="IPR001412">
    <property type="entry name" value="aa-tRNA-synth_I_CS"/>
</dbReference>
<evidence type="ECO:0000256" key="2">
    <source>
        <dbReference type="ARBA" id="ARBA00022490"/>
    </source>
</evidence>
<dbReference type="InterPro" id="IPR024108">
    <property type="entry name" value="Tyr-tRNA-ligase_bac_2"/>
</dbReference>
<dbReference type="PATRIC" id="fig|1357399.3.peg.1160"/>
<dbReference type="Proteomes" id="UP000018688">
    <property type="component" value="Unassembled WGS sequence"/>
</dbReference>
<dbReference type="CDD" id="cd00805">
    <property type="entry name" value="TyrRS_core"/>
    <property type="match status" value="1"/>
</dbReference>
<keyword evidence="5 10" id="KW-0067">ATP-binding</keyword>
<dbReference type="Gene3D" id="1.10.240.10">
    <property type="entry name" value="Tyrosyl-Transfer RNA Synthetase"/>
    <property type="match status" value="1"/>
</dbReference>
<dbReference type="HAMAP" id="MF_02007">
    <property type="entry name" value="Tyr_tRNA_synth_type2"/>
    <property type="match status" value="1"/>
</dbReference>
<dbReference type="GO" id="GO:0003723">
    <property type="term" value="F:RNA binding"/>
    <property type="evidence" value="ECO:0007669"/>
    <property type="project" value="UniProtKB-KW"/>
</dbReference>
<dbReference type="Gene3D" id="3.10.290.10">
    <property type="entry name" value="RNA-binding S4 domain"/>
    <property type="match status" value="1"/>
</dbReference>
<keyword evidence="14" id="KW-1185">Reference proteome</keyword>
<keyword evidence="6 11" id="KW-0694">RNA-binding</keyword>
<evidence type="ECO:0000256" key="5">
    <source>
        <dbReference type="ARBA" id="ARBA00022840"/>
    </source>
</evidence>
<keyword evidence="8 10" id="KW-0030">Aminoacyl-tRNA synthetase</keyword>
<evidence type="ECO:0000259" key="12">
    <source>
        <dbReference type="SMART" id="SM00363"/>
    </source>
</evidence>
<evidence type="ECO:0000256" key="1">
    <source>
        <dbReference type="ARBA" id="ARBA00011738"/>
    </source>
</evidence>
<dbReference type="InterPro" id="IPR002305">
    <property type="entry name" value="aa-tRNA-synth_Ic"/>
</dbReference>
<dbReference type="STRING" id="1357399.HMPREF2087_01103"/>
<evidence type="ECO:0000256" key="10">
    <source>
        <dbReference type="HAMAP-Rule" id="MF_02007"/>
    </source>
</evidence>
<dbReference type="eggNOG" id="COG0162">
    <property type="taxonomic scope" value="Bacteria"/>
</dbReference>
<dbReference type="Pfam" id="PF00579">
    <property type="entry name" value="tRNA-synt_1b"/>
    <property type="match status" value="1"/>
</dbReference>
<gene>
    <name evidence="10" type="primary">tyrS</name>
    <name evidence="13" type="ORF">HMPREF2087_01103</name>
</gene>
<keyword evidence="4 10" id="KW-0547">Nucleotide-binding</keyword>
<keyword evidence="2 10" id="KW-0963">Cytoplasm</keyword>
<dbReference type="GO" id="GO:0006437">
    <property type="term" value="P:tyrosyl-tRNA aminoacylation"/>
    <property type="evidence" value="ECO:0007669"/>
    <property type="project" value="UniProtKB-UniRule"/>
</dbReference>
<dbReference type="AlphaFoldDB" id="V8CH26"/>
<evidence type="ECO:0000256" key="8">
    <source>
        <dbReference type="ARBA" id="ARBA00023146"/>
    </source>
</evidence>
<dbReference type="PANTHER" id="PTHR11766">
    <property type="entry name" value="TYROSYL-TRNA SYNTHETASE"/>
    <property type="match status" value="1"/>
</dbReference>
<dbReference type="InterPro" id="IPR002307">
    <property type="entry name" value="Tyr-tRNA-ligase"/>
</dbReference>
<sequence>MLSPQEIKESTKQAMLEIKRGASEFIGEEYIASLVERFFTTGERFIVKAGFDPTAPDLHLGHVVLLSKLATFQRYGGDVKFLIGDFTATIGDPSGKTQTRKQLSREEVEQNAATYKEQVFKVLDSTHTQVCFNSTWINALGITGLVQLTAQFSVARMLERDDFTKRYRENLPISIIEFIYPLLQGYDSVALNCDIELGGNDQKFNLLVGRTLQRAYGLAKEQSVLTVPLLEGLDGVQKMSKSLGNYIGVTEKPNTMYAKIMSISDVLMWKYYELLSSKSLDELQSLREGVELGSLHPKAVKQALAFEITARFYDESVAESAQAEFEKVFAQKEMPSEIATREFDSGVWICKVLQESGLCSSTSQARRDIQAGALKIDQQKIVDENLKLTGGEYIIQIGKRRFLRAIIR</sequence>
<dbReference type="GO" id="GO:0005829">
    <property type="term" value="C:cytosol"/>
    <property type="evidence" value="ECO:0007669"/>
    <property type="project" value="TreeGrafter"/>
</dbReference>
<evidence type="ECO:0000256" key="11">
    <source>
        <dbReference type="PROSITE-ProRule" id="PRU00182"/>
    </source>
</evidence>
<dbReference type="InterPro" id="IPR036986">
    <property type="entry name" value="S4_RNA-bd_sf"/>
</dbReference>
<dbReference type="SUPFAM" id="SSF55174">
    <property type="entry name" value="Alpha-L RNA-binding motif"/>
    <property type="match status" value="1"/>
</dbReference>
<keyword evidence="3 10" id="KW-0436">Ligase</keyword>
<evidence type="ECO:0000256" key="6">
    <source>
        <dbReference type="ARBA" id="ARBA00022884"/>
    </source>
</evidence>
<accession>V8CH26</accession>
<dbReference type="Pfam" id="PF01479">
    <property type="entry name" value="S4"/>
    <property type="match status" value="1"/>
</dbReference>
<evidence type="ECO:0000256" key="7">
    <source>
        <dbReference type="ARBA" id="ARBA00022917"/>
    </source>
</evidence>
<dbReference type="FunFam" id="3.40.50.620:FF:000061">
    <property type="entry name" value="Tyrosine--tRNA ligase"/>
    <property type="match status" value="1"/>
</dbReference>
<comment type="subunit">
    <text evidence="1 10">Homodimer.</text>
</comment>
<dbReference type="InterPro" id="IPR002942">
    <property type="entry name" value="S4_RNA-bd"/>
</dbReference>
<proteinExistence type="inferred from homology"/>
<dbReference type="InterPro" id="IPR024088">
    <property type="entry name" value="Tyr-tRNA-ligase_bac-type"/>
</dbReference>
<name>V8CH26_9HELI</name>
<dbReference type="PROSITE" id="PS50889">
    <property type="entry name" value="S4"/>
    <property type="match status" value="1"/>
</dbReference>
<dbReference type="Gene3D" id="3.40.50.620">
    <property type="entry name" value="HUPs"/>
    <property type="match status" value="1"/>
</dbReference>
<dbReference type="SMART" id="SM00363">
    <property type="entry name" value="S4"/>
    <property type="match status" value="1"/>
</dbReference>
<feature type="short sequence motif" description="'HIGH' region" evidence="10">
    <location>
        <begin position="53"/>
        <end position="62"/>
    </location>
</feature>
<comment type="caution">
    <text evidence="13">The sequence shown here is derived from an EMBL/GenBank/DDBJ whole genome shotgun (WGS) entry which is preliminary data.</text>
</comment>
<dbReference type="PROSITE" id="PS00178">
    <property type="entry name" value="AA_TRNA_LIGASE_I"/>
    <property type="match status" value="1"/>
</dbReference>
<protein>
    <recommendedName>
        <fullName evidence="10">Tyrosine--tRNA ligase</fullName>
        <ecNumber evidence="10">6.1.1.1</ecNumber>
    </recommendedName>
    <alternativeName>
        <fullName evidence="10">Tyrosyl-tRNA synthetase</fullName>
        <shortName evidence="10">TyrRS</shortName>
    </alternativeName>
</protein>
<evidence type="ECO:0000313" key="14">
    <source>
        <dbReference type="Proteomes" id="UP000018688"/>
    </source>
</evidence>
<dbReference type="PRINTS" id="PR01040">
    <property type="entry name" value="TRNASYNTHTYR"/>
</dbReference>
<feature type="domain" description="RNA-binding S4" evidence="12">
    <location>
        <begin position="347"/>
        <end position="407"/>
    </location>
</feature>
<reference evidence="13 14" key="1">
    <citation type="submission" date="2013-10" db="EMBL/GenBank/DDBJ databases">
        <title>The Genome Sequence of Helicobacter canis NCTC 12740.</title>
        <authorList>
            <consortium name="The Broad Institute Genomics Platform"/>
            <person name="Earl A."/>
            <person name="Fox J.G."/>
            <person name="Shen Z."/>
            <person name="Young S.K."/>
            <person name="Zeng Q."/>
            <person name="Gargeya S."/>
            <person name="Fitzgerald M."/>
            <person name="Abouelleil A."/>
            <person name="Alvarado L."/>
            <person name="Chapman S.B."/>
            <person name="Gainer-Dewar J."/>
            <person name="Goldberg J."/>
            <person name="Griggs A."/>
            <person name="Gujja S."/>
            <person name="Hansen M."/>
            <person name="Howarth C."/>
            <person name="Imamovic A."/>
            <person name="Ireland A."/>
            <person name="Larimer J."/>
            <person name="McCowan C."/>
            <person name="Murphy C."/>
            <person name="Pearson M."/>
            <person name="Poon T.W."/>
            <person name="Priest M."/>
            <person name="Roberts A."/>
            <person name="Saif S."/>
            <person name="Shea T."/>
            <person name="Sykes S."/>
            <person name="Wortman J."/>
            <person name="Nusbaum C."/>
            <person name="Birren B."/>
        </authorList>
    </citation>
    <scope>NUCLEOTIDE SEQUENCE [LARGE SCALE GENOMIC DNA]</scope>
    <source>
        <strain evidence="13 14">NCTC 12740</strain>
    </source>
</reference>
<dbReference type="NCBIfam" id="TIGR00234">
    <property type="entry name" value="tyrS"/>
    <property type="match status" value="1"/>
</dbReference>
<comment type="catalytic activity">
    <reaction evidence="9 10">
        <text>tRNA(Tyr) + L-tyrosine + ATP = L-tyrosyl-tRNA(Tyr) + AMP + diphosphate + H(+)</text>
        <dbReference type="Rhea" id="RHEA:10220"/>
        <dbReference type="Rhea" id="RHEA-COMP:9706"/>
        <dbReference type="Rhea" id="RHEA-COMP:9707"/>
        <dbReference type="ChEBI" id="CHEBI:15378"/>
        <dbReference type="ChEBI" id="CHEBI:30616"/>
        <dbReference type="ChEBI" id="CHEBI:33019"/>
        <dbReference type="ChEBI" id="CHEBI:58315"/>
        <dbReference type="ChEBI" id="CHEBI:78442"/>
        <dbReference type="ChEBI" id="CHEBI:78536"/>
        <dbReference type="ChEBI" id="CHEBI:456215"/>
        <dbReference type="EC" id="6.1.1.1"/>
    </reaction>
</comment>
<dbReference type="PANTHER" id="PTHR11766:SF1">
    <property type="entry name" value="TYROSINE--TRNA LIGASE"/>
    <property type="match status" value="1"/>
</dbReference>
<evidence type="ECO:0000256" key="9">
    <source>
        <dbReference type="ARBA" id="ARBA00048248"/>
    </source>
</evidence>
<comment type="subcellular location">
    <subcellularLocation>
        <location evidence="10">Cytoplasm</location>
    </subcellularLocation>
</comment>
<dbReference type="InterPro" id="IPR014729">
    <property type="entry name" value="Rossmann-like_a/b/a_fold"/>
</dbReference>
<dbReference type="OrthoDB" id="9804243at2"/>
<evidence type="ECO:0000313" key="13">
    <source>
        <dbReference type="EMBL" id="ETD26718.1"/>
    </source>
</evidence>
<feature type="short sequence motif" description="'KMSKS' region" evidence="10">
    <location>
        <begin position="238"/>
        <end position="242"/>
    </location>
</feature>
<dbReference type="HOGENOM" id="CLU_024003_5_0_7"/>
<dbReference type="FunFam" id="1.10.240.10:FF:000006">
    <property type="entry name" value="Tyrosine--tRNA ligase"/>
    <property type="match status" value="1"/>
</dbReference>
<dbReference type="GO" id="GO:0005524">
    <property type="term" value="F:ATP binding"/>
    <property type="evidence" value="ECO:0007669"/>
    <property type="project" value="UniProtKB-UniRule"/>
</dbReference>
<dbReference type="GO" id="GO:0004831">
    <property type="term" value="F:tyrosine-tRNA ligase activity"/>
    <property type="evidence" value="ECO:0007669"/>
    <property type="project" value="UniProtKB-UniRule"/>
</dbReference>
<comment type="similarity">
    <text evidence="10">Belongs to the class-I aminoacyl-tRNA synthetase family. TyrS type 2 subfamily.</text>
</comment>
<evidence type="ECO:0000256" key="4">
    <source>
        <dbReference type="ARBA" id="ARBA00022741"/>
    </source>
</evidence>
<dbReference type="EC" id="6.1.1.1" evidence="10"/>
<feature type="binding site" evidence="10">
    <location>
        <position position="241"/>
    </location>
    <ligand>
        <name>ATP</name>
        <dbReference type="ChEBI" id="CHEBI:30616"/>
    </ligand>
</feature>
<dbReference type="SUPFAM" id="SSF52374">
    <property type="entry name" value="Nucleotidylyl transferase"/>
    <property type="match status" value="1"/>
</dbReference>